<dbReference type="InterPro" id="IPR011054">
    <property type="entry name" value="Rudment_hybrid_motif"/>
</dbReference>
<evidence type="ECO:0000313" key="7">
    <source>
        <dbReference type="EMBL" id="MBT2162430.1"/>
    </source>
</evidence>
<dbReference type="InterPro" id="IPR003135">
    <property type="entry name" value="ATP-grasp_carboxylate-amine"/>
</dbReference>
<keyword evidence="2 4" id="KW-0658">Purine biosynthesis</keyword>
<comment type="function">
    <text evidence="5">Catalyzes the ATP-dependent conversion of 5-aminoimidazole ribonucleotide (AIR) and HCO(3)- to N5-carboxyaminoimidazole ribonucleotide (N5-CAIR).</text>
</comment>
<dbReference type="InterPro" id="IPR016185">
    <property type="entry name" value="PreATP-grasp_dom_sf"/>
</dbReference>
<reference evidence="8" key="2">
    <citation type="submission" date="2023-07" db="EMBL/GenBank/DDBJ databases">
        <title>Zobellia barbeyronii sp. nov., a new marine flavobacterium, isolated from green and red algae.</title>
        <authorList>
            <person name="Nedashkovskaya O.I."/>
            <person name="Otstavnykh N."/>
            <person name="Zhukova N."/>
            <person name="Guzev K."/>
            <person name="Chausova V."/>
            <person name="Tekutyeva L."/>
            <person name="Mikhailov V."/>
            <person name="Isaeva M."/>
        </authorList>
    </citation>
    <scope>NUCLEOTIDE SEQUENCE [LARGE SCALE GENOMIC DNA]</scope>
    <source>
        <strain evidence="8">KMM 6746</strain>
    </source>
</reference>
<dbReference type="PANTHER" id="PTHR11609:SF5">
    <property type="entry name" value="PHOSPHORIBOSYLAMINOIMIDAZOLE CARBOXYLASE"/>
    <property type="match status" value="1"/>
</dbReference>
<dbReference type="PROSITE" id="PS50975">
    <property type="entry name" value="ATP_GRASP"/>
    <property type="match status" value="1"/>
</dbReference>
<dbReference type="SUPFAM" id="SSF56059">
    <property type="entry name" value="Glutathione synthetase ATP-binding domain-like"/>
    <property type="match status" value="1"/>
</dbReference>
<dbReference type="Gene3D" id="3.30.470.20">
    <property type="entry name" value="ATP-grasp fold, B domain"/>
    <property type="match status" value="1"/>
</dbReference>
<accession>A0ABS5WHX5</accession>
<protein>
    <recommendedName>
        <fullName evidence="4 5">N5-carboxyaminoimidazole ribonucleotide synthase</fullName>
        <shortName evidence="4 5">N5-CAIR synthase</shortName>
        <ecNumber evidence="4 5">6.3.4.18</ecNumber>
    </recommendedName>
    <alternativeName>
        <fullName evidence="4 5">5-(carboxyamino)imidazole ribonucleotide synthetase</fullName>
    </alternativeName>
</protein>
<sequence length="390" mass="43595">MSTDNSSEYFSSQFKLGILGGGQLGKMLLYETRKFDIHTVVMDSSPEAPSKIACNEFILGDLMDFDAVYNFGKQVDVLTIEIENVNVDALEKLEDEGLMVFPQTKALRIIQNKAKQKLFYVDNNIPTADFQRFAYKSEIKDSISNGALDFPFIWKAAQFGYDGQGVKVVRKIEDLNELPAGECIAEKMIDFKNELAVIVTRSVSGEVKTYPVVEMEFHPEANQVEYVICPARISDAVAQKAQEIALKVSEKIQHVGLLAVELFQTKDDQIIVNEVAPRPHNSGHYSIEASYTNQFEQHLRAILDLPLGDTKSKVAGIMVNLVGAEGYTGEVIYENMSEILGMEGVTPHIYGKKQTRPFRKMGHVTIVNESISEARKIAQQVKETIKVISK</sequence>
<dbReference type="EC" id="6.3.4.18" evidence="4 5"/>
<dbReference type="InterPro" id="IPR054350">
    <property type="entry name" value="PurT/PurK_preATP-grasp"/>
</dbReference>
<feature type="binding site" evidence="4">
    <location>
        <position position="155"/>
    </location>
    <ligand>
        <name>ATP</name>
        <dbReference type="ChEBI" id="CHEBI:30616"/>
    </ligand>
</feature>
<comment type="subunit">
    <text evidence="4 5">Homodimer.</text>
</comment>
<evidence type="ECO:0000313" key="8">
    <source>
        <dbReference type="Proteomes" id="UP000740413"/>
    </source>
</evidence>
<dbReference type="PANTHER" id="PTHR11609">
    <property type="entry name" value="PURINE BIOSYNTHESIS PROTEIN 6/7, PUR6/7"/>
    <property type="match status" value="1"/>
</dbReference>
<dbReference type="Proteomes" id="UP000740413">
    <property type="component" value="Unassembled WGS sequence"/>
</dbReference>
<dbReference type="InterPro" id="IPR005875">
    <property type="entry name" value="PurK"/>
</dbReference>
<dbReference type="NCBIfam" id="TIGR01161">
    <property type="entry name" value="purK"/>
    <property type="match status" value="1"/>
</dbReference>
<feature type="binding site" evidence="4">
    <location>
        <begin position="186"/>
        <end position="189"/>
    </location>
    <ligand>
        <name>ATP</name>
        <dbReference type="ChEBI" id="CHEBI:30616"/>
    </ligand>
</feature>
<dbReference type="Pfam" id="PF22660">
    <property type="entry name" value="RS_preATP-grasp-like"/>
    <property type="match status" value="1"/>
</dbReference>
<keyword evidence="8" id="KW-1185">Reference proteome</keyword>
<evidence type="ECO:0000256" key="3">
    <source>
        <dbReference type="ARBA" id="ARBA00022840"/>
    </source>
</evidence>
<gene>
    <name evidence="4 5" type="primary">purK</name>
    <name evidence="7" type="ORF">HW347_14245</name>
</gene>
<evidence type="ECO:0000256" key="1">
    <source>
        <dbReference type="ARBA" id="ARBA00022741"/>
    </source>
</evidence>
<evidence type="ECO:0000259" key="6">
    <source>
        <dbReference type="PROSITE" id="PS50975"/>
    </source>
</evidence>
<keyword evidence="4 5" id="KW-0436">Ligase</keyword>
<feature type="binding site" evidence="4">
    <location>
        <position position="194"/>
    </location>
    <ligand>
        <name>ATP</name>
        <dbReference type="ChEBI" id="CHEBI:30616"/>
    </ligand>
</feature>
<feature type="domain" description="ATP-grasp" evidence="6">
    <location>
        <begin position="117"/>
        <end position="303"/>
    </location>
</feature>
<dbReference type="GO" id="GO:0034028">
    <property type="term" value="F:5-(carboxyamino)imidazole ribonucleotide synthase activity"/>
    <property type="evidence" value="ECO:0007669"/>
    <property type="project" value="UniProtKB-EC"/>
</dbReference>
<feature type="binding site" evidence="4">
    <location>
        <position position="113"/>
    </location>
    <ligand>
        <name>ATP</name>
        <dbReference type="ChEBI" id="CHEBI:30616"/>
    </ligand>
</feature>
<reference evidence="7 8" key="1">
    <citation type="submission" date="2020-06" db="EMBL/GenBank/DDBJ databases">
        <authorList>
            <person name="Isaeva M.P."/>
            <person name="Chernysheva N.Y."/>
        </authorList>
    </citation>
    <scope>NUCLEOTIDE SEQUENCE [LARGE SCALE GENOMIC DNA]</scope>
    <source>
        <strain evidence="7 8">KMM 6746</strain>
    </source>
</reference>
<dbReference type="EMBL" id="JACATN010000004">
    <property type="protein sequence ID" value="MBT2162430.1"/>
    <property type="molecule type" value="Genomic_DNA"/>
</dbReference>
<dbReference type="InterPro" id="IPR011761">
    <property type="entry name" value="ATP-grasp"/>
</dbReference>
<dbReference type="HAMAP" id="MF_01928">
    <property type="entry name" value="PurK"/>
    <property type="match status" value="1"/>
</dbReference>
<proteinExistence type="inferred from homology"/>
<dbReference type="Pfam" id="PF02222">
    <property type="entry name" value="ATP-grasp"/>
    <property type="match status" value="1"/>
</dbReference>
<evidence type="ECO:0000256" key="4">
    <source>
        <dbReference type="HAMAP-Rule" id="MF_01928"/>
    </source>
</evidence>
<dbReference type="InterPro" id="IPR040686">
    <property type="entry name" value="PurK_C"/>
</dbReference>
<dbReference type="SUPFAM" id="SSF51246">
    <property type="entry name" value="Rudiment single hybrid motif"/>
    <property type="match status" value="1"/>
</dbReference>
<comment type="caution">
    <text evidence="4">Lacks conserved residue(s) required for the propagation of feature annotation.</text>
</comment>
<dbReference type="InterPro" id="IPR013815">
    <property type="entry name" value="ATP_grasp_subdomain_1"/>
</dbReference>
<name>A0ABS5WHX5_9FLAO</name>
<comment type="caution">
    <text evidence="7">The sequence shown here is derived from an EMBL/GenBank/DDBJ whole genome shotgun (WGS) entry which is preliminary data.</text>
</comment>
<evidence type="ECO:0000256" key="2">
    <source>
        <dbReference type="ARBA" id="ARBA00022755"/>
    </source>
</evidence>
<comment type="catalytic activity">
    <reaction evidence="4 5">
        <text>5-amino-1-(5-phospho-beta-D-ribosyl)imidazole + hydrogencarbonate + ATP = 5-carboxyamino-1-(5-phospho-D-ribosyl)imidazole + ADP + phosphate + 2 H(+)</text>
        <dbReference type="Rhea" id="RHEA:19317"/>
        <dbReference type="ChEBI" id="CHEBI:15378"/>
        <dbReference type="ChEBI" id="CHEBI:17544"/>
        <dbReference type="ChEBI" id="CHEBI:30616"/>
        <dbReference type="ChEBI" id="CHEBI:43474"/>
        <dbReference type="ChEBI" id="CHEBI:58730"/>
        <dbReference type="ChEBI" id="CHEBI:137981"/>
        <dbReference type="ChEBI" id="CHEBI:456216"/>
        <dbReference type="EC" id="6.3.4.18"/>
    </reaction>
</comment>
<comment type="pathway">
    <text evidence="4 5">Purine metabolism; IMP biosynthesis via de novo pathway; 5-amino-1-(5-phospho-D-ribosyl)imidazole-4-carboxylate from 5-amino-1-(5-phospho-D-ribosyl)imidazole (N5-CAIR route): step 1/2.</text>
</comment>
<dbReference type="Gene3D" id="3.30.1490.20">
    <property type="entry name" value="ATP-grasp fold, A domain"/>
    <property type="match status" value="1"/>
</dbReference>
<dbReference type="Gene3D" id="3.40.50.20">
    <property type="match status" value="1"/>
</dbReference>
<organism evidence="7 8">
    <name type="scientific">Zobellia barbeyronii</name>
    <dbReference type="NCBI Taxonomy" id="2748009"/>
    <lineage>
        <taxon>Bacteria</taxon>
        <taxon>Pseudomonadati</taxon>
        <taxon>Bacteroidota</taxon>
        <taxon>Flavobacteriia</taxon>
        <taxon>Flavobacteriales</taxon>
        <taxon>Flavobacteriaceae</taxon>
        <taxon>Zobellia</taxon>
    </lineage>
</organism>
<feature type="binding site" evidence="4">
    <location>
        <begin position="273"/>
        <end position="274"/>
    </location>
    <ligand>
        <name>ATP</name>
        <dbReference type="ChEBI" id="CHEBI:30616"/>
    </ligand>
</feature>
<dbReference type="Pfam" id="PF17769">
    <property type="entry name" value="PurK_C"/>
    <property type="match status" value="1"/>
</dbReference>
<comment type="similarity">
    <text evidence="4 5">Belongs to the PurK/PurT family.</text>
</comment>
<dbReference type="SUPFAM" id="SSF52440">
    <property type="entry name" value="PreATP-grasp domain"/>
    <property type="match status" value="1"/>
</dbReference>
<dbReference type="RefSeq" id="WP_214612456.1">
    <property type="nucleotide sequence ID" value="NZ_JACATN010000004.1"/>
</dbReference>
<evidence type="ECO:0000256" key="5">
    <source>
        <dbReference type="RuleBase" id="RU361200"/>
    </source>
</evidence>
<comment type="function">
    <text evidence="4">Catalyzes the ATP-dependent conversion of 5-aminoimidazole ribonucleotide (AIR) and HCO(3)(-) to N5-carboxyaminoimidazole ribonucleotide (N5-CAIR).</text>
</comment>
<keyword evidence="3 4" id="KW-0067">ATP-binding</keyword>
<dbReference type="NCBIfam" id="NF004679">
    <property type="entry name" value="PRK06019.1-5"/>
    <property type="match status" value="1"/>
</dbReference>
<keyword evidence="1 4" id="KW-0547">Nucleotide-binding</keyword>